<reference evidence="7" key="1">
    <citation type="submission" date="2018-02" db="EMBL/GenBank/DDBJ databases">
        <authorList>
            <person name="Cohen D.B."/>
            <person name="Kent A.D."/>
        </authorList>
    </citation>
    <scope>NUCLEOTIDE SEQUENCE</scope>
</reference>
<evidence type="ECO:0000256" key="4">
    <source>
        <dbReference type="ARBA" id="ARBA00022989"/>
    </source>
</evidence>
<dbReference type="Gene3D" id="3.40.50.1820">
    <property type="entry name" value="alpha/beta hydrolase"/>
    <property type="match status" value="1"/>
</dbReference>
<feature type="region of interest" description="Disordered" evidence="6">
    <location>
        <begin position="147"/>
        <end position="171"/>
    </location>
</feature>
<evidence type="ECO:0000256" key="5">
    <source>
        <dbReference type="ARBA" id="ARBA00023136"/>
    </source>
</evidence>
<comment type="subcellular location">
    <subcellularLocation>
        <location evidence="1">Membrane</location>
        <topology evidence="1">Multi-pass membrane protein</topology>
    </subcellularLocation>
</comment>
<evidence type="ECO:0000256" key="2">
    <source>
        <dbReference type="ARBA" id="ARBA00009824"/>
    </source>
</evidence>
<protein>
    <recommendedName>
        <fullName evidence="8">DUF726 domain-containing protein</fullName>
    </recommendedName>
</protein>
<dbReference type="PANTHER" id="PTHR17920:SF24">
    <property type="entry name" value="ALPHA_BETA HYDROLASE-RELATED"/>
    <property type="match status" value="1"/>
</dbReference>
<dbReference type="InterPro" id="IPR007941">
    <property type="entry name" value="DUF726"/>
</dbReference>
<evidence type="ECO:0000256" key="1">
    <source>
        <dbReference type="ARBA" id="ARBA00004141"/>
    </source>
</evidence>
<comment type="similarity">
    <text evidence="2">Belongs to the TMCO4 family.</text>
</comment>
<evidence type="ECO:0008006" key="8">
    <source>
        <dbReference type="Google" id="ProtNLM"/>
    </source>
</evidence>
<feature type="compositionally biased region" description="Acidic residues" evidence="6">
    <location>
        <begin position="248"/>
        <end position="257"/>
    </location>
</feature>
<evidence type="ECO:0000313" key="7">
    <source>
        <dbReference type="EMBL" id="SPD29559.1"/>
    </source>
</evidence>
<keyword evidence="3" id="KW-0812">Transmembrane</keyword>
<dbReference type="SUPFAM" id="SSF53474">
    <property type="entry name" value="alpha/beta-Hydrolases"/>
    <property type="match status" value="1"/>
</dbReference>
<organism evidence="7">
    <name type="scientific">Fagus sylvatica</name>
    <name type="common">Beechnut</name>
    <dbReference type="NCBI Taxonomy" id="28930"/>
    <lineage>
        <taxon>Eukaryota</taxon>
        <taxon>Viridiplantae</taxon>
        <taxon>Streptophyta</taxon>
        <taxon>Embryophyta</taxon>
        <taxon>Tracheophyta</taxon>
        <taxon>Spermatophyta</taxon>
        <taxon>Magnoliopsida</taxon>
        <taxon>eudicotyledons</taxon>
        <taxon>Gunneridae</taxon>
        <taxon>Pentapetalae</taxon>
        <taxon>rosids</taxon>
        <taxon>fabids</taxon>
        <taxon>Fagales</taxon>
        <taxon>Fagaceae</taxon>
        <taxon>Fagus</taxon>
    </lineage>
</organism>
<accession>A0A2N9IZE8</accession>
<proteinExistence type="inferred from homology"/>
<feature type="compositionally biased region" description="Acidic residues" evidence="6">
    <location>
        <begin position="153"/>
        <end position="163"/>
    </location>
</feature>
<dbReference type="AlphaFoldDB" id="A0A2N9IZE8"/>
<sequence>MEMETSILLPTQRYAAAALFALAIHQSQVHQTQPENTLAPLDEEPIGEGVISDENNASVSEDPQLWVHEKSGLLCSVFRDFFTSSASRWSEASDGPSSEKSDKELALTKAVDAMVLSMESLPSSIEEKNGSLEYEIECRKNYSKSETESISDVADENASDESQGETWEKPVEEGTLLSNQRKVTVLYMLLSACVAKNSEDDKRCSQLVKGYDARYRVALRLLATWLGVKWIKLEAMEIMVAFSLTDSEKEEGAEEEKSETPESSWDTWKRGGIIGAAALTGGTLMAISGGLAAPAVAQGLGALAPTLGSLVPAIGASGFAAAASATGSVAGSATVAASFGAAGAGLSGSKMARRIGDIEEFEFKAVGGNHNQGRLAVGILVSGLVFEEEDFIRPWEGHNDNLERYALWWESKNLIASSTAIQDWLTSKIALRLMKEGAMMTVLSTLVAALALPATLVTASDLIDSKWAIAVDRSDKAGKLLAEVLLKGLQGNRPVTLIGFSLGARVIFKCLQCLADAEGNNAGLVERVVLLGAPVSIKDENWEDARKFIVLEPGSGLQIVAGRFVNAYSTNDWMLGVIFRASLLSQGLAGIQPVDVPGIENVDVTQIIEGHSSYLWATKHILEQLELDYYYPFFRSTFSKPQEEKSL</sequence>
<evidence type="ECO:0000256" key="3">
    <source>
        <dbReference type="ARBA" id="ARBA00022692"/>
    </source>
</evidence>
<keyword evidence="4" id="KW-1133">Transmembrane helix</keyword>
<evidence type="ECO:0000256" key="6">
    <source>
        <dbReference type="SAM" id="MobiDB-lite"/>
    </source>
</evidence>
<dbReference type="InterPro" id="IPR029058">
    <property type="entry name" value="AB_hydrolase_fold"/>
</dbReference>
<feature type="region of interest" description="Disordered" evidence="6">
    <location>
        <begin position="247"/>
        <end position="267"/>
    </location>
</feature>
<dbReference type="EMBL" id="OIVN01006275">
    <property type="protein sequence ID" value="SPD29559.1"/>
    <property type="molecule type" value="Genomic_DNA"/>
</dbReference>
<name>A0A2N9IZE8_FAGSY</name>
<keyword evidence="5" id="KW-0472">Membrane</keyword>
<dbReference type="Pfam" id="PF05277">
    <property type="entry name" value="DUF726"/>
    <property type="match status" value="1"/>
</dbReference>
<dbReference type="PANTHER" id="PTHR17920">
    <property type="entry name" value="TRANSMEMBRANE AND COILED-COIL DOMAIN-CONTAINING PROTEIN 4 TMCO4"/>
    <property type="match status" value="1"/>
</dbReference>
<dbReference type="GO" id="GO:0016020">
    <property type="term" value="C:membrane"/>
    <property type="evidence" value="ECO:0007669"/>
    <property type="project" value="UniProtKB-SubCell"/>
</dbReference>
<gene>
    <name evidence="7" type="ORF">FSB_LOCUS57441</name>
</gene>